<dbReference type="InterPro" id="IPR036388">
    <property type="entry name" value="WH-like_DNA-bd_sf"/>
</dbReference>
<dbReference type="RefSeq" id="WP_010891241.1">
    <property type="nucleotide sequence ID" value="NC_002120.1"/>
</dbReference>
<name>O85242_YEREN</name>
<keyword evidence="1" id="KW-0238">DNA-binding</keyword>
<dbReference type="SMR" id="O85242"/>
<dbReference type="AlphaFoldDB" id="O85242"/>
<dbReference type="Gene3D" id="1.10.10.10">
    <property type="entry name" value="Winged helix-like DNA-binding domain superfamily/Winged helix DNA-binding domain"/>
    <property type="match status" value="1"/>
</dbReference>
<evidence type="ECO:0000313" key="3">
    <source>
        <dbReference type="EMBL" id="AAD16855.1"/>
    </source>
</evidence>
<dbReference type="SUPFAM" id="SSF46894">
    <property type="entry name" value="C-terminal effector domain of the bipartite response regulators"/>
    <property type="match status" value="1"/>
</dbReference>
<protein>
    <submittedName>
        <fullName evidence="3">PprA</fullName>
    </submittedName>
</protein>
<evidence type="ECO:0000259" key="2">
    <source>
        <dbReference type="Pfam" id="PF00196"/>
    </source>
</evidence>
<dbReference type="PATRIC" id="fig|630.129.peg.4411"/>
<reference evidence="3" key="1">
    <citation type="submission" date="1998-10" db="EMBL/GenBank/DDBJ databases">
        <title>Detailed genetic map of the pYVe227 plasmid of Yersinia enterocolitica serotype O:9.</title>
        <authorList>
            <person name="Iriarte M."/>
            <person name="Lambermont I."/>
            <person name="Kerbourch C."/>
            <person name="Cornelis G.R."/>
        </authorList>
    </citation>
    <scope>NUCLEOTIDE SEQUENCE</scope>
    <source>
        <strain evidence="3">W22703</strain>
        <plasmid evidence="3">pYVe227</plasmid>
    </source>
</reference>
<geneLocation type="plasmid" evidence="3">
    <name>pYVe227</name>
</geneLocation>
<dbReference type="Pfam" id="PF00196">
    <property type="entry name" value="GerE"/>
    <property type="match status" value="1"/>
</dbReference>
<keyword evidence="3" id="KW-0614">Plasmid</keyword>
<proteinExistence type="predicted"/>
<dbReference type="EMBL" id="AF102990">
    <property type="protein sequence ID" value="AAD16855.1"/>
    <property type="molecule type" value="Genomic_DNA"/>
</dbReference>
<organism evidence="3">
    <name type="scientific">Yersinia enterocolitica W22703</name>
    <dbReference type="NCBI Taxonomy" id="913028"/>
    <lineage>
        <taxon>Bacteria</taxon>
        <taxon>Pseudomonadati</taxon>
        <taxon>Pseudomonadota</taxon>
        <taxon>Gammaproteobacteria</taxon>
        <taxon>Enterobacterales</taxon>
        <taxon>Yersiniaceae</taxon>
        <taxon>Yersinia</taxon>
    </lineage>
</organism>
<dbReference type="InterPro" id="IPR000792">
    <property type="entry name" value="Tscrpt_reg_LuxR_C"/>
</dbReference>
<sequence>MCVPSPGSTGASAYRLPDNTISAAVPTNLCTASFNRAATDSVLTSIASNVARSAASWESINLNTLELSILQMVIDGKSQSLISKILGLPSKKISYIKTRALKKLSFKNKNEFYITANKIKKTLSTENRIDENRRYSINGKSLCAMDGIGY</sequence>
<dbReference type="GO" id="GO:0006355">
    <property type="term" value="P:regulation of DNA-templated transcription"/>
    <property type="evidence" value="ECO:0007669"/>
    <property type="project" value="InterPro"/>
</dbReference>
<feature type="domain" description="HTH luxR-type" evidence="2">
    <location>
        <begin position="66"/>
        <end position="115"/>
    </location>
</feature>
<gene>
    <name evidence="3" type="primary">pprA</name>
</gene>
<dbReference type="InterPro" id="IPR016032">
    <property type="entry name" value="Sig_transdc_resp-reg_C-effctor"/>
</dbReference>
<evidence type="ECO:0000256" key="1">
    <source>
        <dbReference type="ARBA" id="ARBA00023125"/>
    </source>
</evidence>
<dbReference type="GeneID" id="31412257"/>
<accession>O85242</accession>
<dbReference type="GO" id="GO:0003677">
    <property type="term" value="F:DNA binding"/>
    <property type="evidence" value="ECO:0007669"/>
    <property type="project" value="UniProtKB-KW"/>
</dbReference>